<dbReference type="Gene3D" id="3.30.70.2860">
    <property type="match status" value="1"/>
</dbReference>
<dbReference type="NCBIfam" id="NF001813">
    <property type="entry name" value="PRK00549.1"/>
    <property type="match status" value="1"/>
</dbReference>
<dbReference type="GO" id="GO:0019159">
    <property type="term" value="F:nicotinamide-nucleotide amidase activity"/>
    <property type="evidence" value="ECO:0007669"/>
    <property type="project" value="UniProtKB-EC"/>
</dbReference>
<dbReference type="NCBIfam" id="TIGR00177">
    <property type="entry name" value="molyb_syn"/>
    <property type="match status" value="1"/>
</dbReference>
<evidence type="ECO:0000313" key="3">
    <source>
        <dbReference type="EMBL" id="MBM7701937.1"/>
    </source>
</evidence>
<dbReference type="HAMAP" id="MF_00226_B">
    <property type="entry name" value="CinA_B"/>
    <property type="match status" value="1"/>
</dbReference>
<dbReference type="Gene3D" id="3.90.950.20">
    <property type="entry name" value="CinA-like"/>
    <property type="match status" value="1"/>
</dbReference>
<dbReference type="SUPFAM" id="SSF53218">
    <property type="entry name" value="Molybdenum cofactor biosynthesis proteins"/>
    <property type="match status" value="1"/>
</dbReference>
<keyword evidence="4" id="KW-1185">Reference proteome</keyword>
<feature type="domain" description="MoaB/Mog" evidence="2">
    <location>
        <begin position="4"/>
        <end position="171"/>
    </location>
</feature>
<dbReference type="InterPro" id="IPR050101">
    <property type="entry name" value="CinA"/>
</dbReference>
<dbReference type="PIRSF" id="PIRSF006728">
    <property type="entry name" value="CinA"/>
    <property type="match status" value="1"/>
</dbReference>
<dbReference type="InterPro" id="IPR001453">
    <property type="entry name" value="MoaB/Mog_dom"/>
</dbReference>
<dbReference type="PANTHER" id="PTHR13939:SF0">
    <property type="entry name" value="NMN AMIDOHYDROLASE-LIKE PROTEIN YFAY"/>
    <property type="match status" value="1"/>
</dbReference>
<dbReference type="Pfam" id="PF00994">
    <property type="entry name" value="MoCF_biosynth"/>
    <property type="match status" value="1"/>
</dbReference>
<gene>
    <name evidence="1" type="primary">cinA</name>
    <name evidence="3" type="ORF">JOC83_000763</name>
</gene>
<keyword evidence="3" id="KW-0378">Hydrolase</keyword>
<dbReference type="SMART" id="SM00852">
    <property type="entry name" value="MoCF_biosynth"/>
    <property type="match status" value="1"/>
</dbReference>
<dbReference type="NCBIfam" id="TIGR00199">
    <property type="entry name" value="PncC_domain"/>
    <property type="match status" value="1"/>
</dbReference>
<evidence type="ECO:0000259" key="2">
    <source>
        <dbReference type="SMART" id="SM00852"/>
    </source>
</evidence>
<dbReference type="NCBIfam" id="TIGR00200">
    <property type="entry name" value="cinA_nterm"/>
    <property type="match status" value="1"/>
</dbReference>
<comment type="caution">
    <text evidence="3">The sequence shown here is derived from an EMBL/GenBank/DDBJ whole genome shotgun (WGS) entry which is preliminary data.</text>
</comment>
<dbReference type="Gene3D" id="3.40.980.10">
    <property type="entry name" value="MoaB/Mog-like domain"/>
    <property type="match status" value="1"/>
</dbReference>
<proteinExistence type="inferred from homology"/>
<comment type="similarity">
    <text evidence="1">Belongs to the CinA family.</text>
</comment>
<dbReference type="CDD" id="cd00885">
    <property type="entry name" value="cinA"/>
    <property type="match status" value="1"/>
</dbReference>
<reference evidence="3 4" key="1">
    <citation type="submission" date="2021-01" db="EMBL/GenBank/DDBJ databases">
        <title>Genomic Encyclopedia of Type Strains, Phase IV (KMG-IV): sequencing the most valuable type-strain genomes for metagenomic binning, comparative biology and taxonomic classification.</title>
        <authorList>
            <person name="Goeker M."/>
        </authorList>
    </citation>
    <scope>NUCLEOTIDE SEQUENCE [LARGE SCALE GENOMIC DNA]</scope>
    <source>
        <strain evidence="3 4">DSM 104297</strain>
    </source>
</reference>
<dbReference type="InterPro" id="IPR008136">
    <property type="entry name" value="CinA_C"/>
</dbReference>
<dbReference type="PANTHER" id="PTHR13939">
    <property type="entry name" value="NICOTINAMIDE-NUCLEOTIDE AMIDOHYDROLASE PNCC"/>
    <property type="match status" value="1"/>
</dbReference>
<dbReference type="EMBL" id="JAFBFC010000001">
    <property type="protein sequence ID" value="MBM7701937.1"/>
    <property type="molecule type" value="Genomic_DNA"/>
</dbReference>
<accession>A0ABS2QSJ6</accession>
<dbReference type="InterPro" id="IPR008135">
    <property type="entry name" value="Competence-induced_CinA"/>
</dbReference>
<evidence type="ECO:0000313" key="4">
    <source>
        <dbReference type="Proteomes" id="UP000809829"/>
    </source>
</evidence>
<dbReference type="InterPro" id="IPR036653">
    <property type="entry name" value="CinA-like_C"/>
</dbReference>
<evidence type="ECO:0000256" key="1">
    <source>
        <dbReference type="HAMAP-Rule" id="MF_00226"/>
    </source>
</evidence>
<dbReference type="Pfam" id="PF18146">
    <property type="entry name" value="CinA_KH"/>
    <property type="match status" value="1"/>
</dbReference>
<protein>
    <recommendedName>
        <fullName evidence="1">Putative competence-damage inducible protein</fullName>
    </recommendedName>
</protein>
<dbReference type="Proteomes" id="UP000809829">
    <property type="component" value="Unassembled WGS sequence"/>
</dbReference>
<dbReference type="InterPro" id="IPR041424">
    <property type="entry name" value="CinA_KH"/>
</dbReference>
<dbReference type="SUPFAM" id="SSF142433">
    <property type="entry name" value="CinA-like"/>
    <property type="match status" value="1"/>
</dbReference>
<name>A0ABS2QSJ6_9BACI</name>
<sequence>MNAEIIGVGSELLLGQIANTNAQYLSKQLAEIGINVYYHTVVGDNANRLKDAIHTAQKRANLIIFTGGLGPTKDDLTKEAISQLLGKPLVTDEEALQSIELYFKKVKRVMTPNNKKQALVMEGSTILRNDYGMAPGMAIKVEEIEYMLFPGPPKELYPMYENYAKEYLLNKLEVKERIESRVLRFFGIGESQLETEIEDLLENQTNPTIAPLAGDGEVTLRLTAKHADSNIAQQMIDEVEQVIRQRVGPYFYGYNQTSLQEELMSALISKGKTIASAESLTGGLFSERLTSLSGAGAVLKGSIVCYHNEIKQHTLGVSSDTLHNYGAVSTQCAKEMAEQIRVKCSSDVGISFTGVAGPKVQEGKEVGTVFVGISVAGRETTVHHLQLTGSRQAIRQRTVRYGCHYLLKALNEEN</sequence>
<dbReference type="Pfam" id="PF02464">
    <property type="entry name" value="CinA"/>
    <property type="match status" value="1"/>
</dbReference>
<dbReference type="InterPro" id="IPR036425">
    <property type="entry name" value="MoaB/Mog-like_dom_sf"/>
</dbReference>
<dbReference type="RefSeq" id="WP_205183982.1">
    <property type="nucleotide sequence ID" value="NZ_JAFBFC010000001.1"/>
</dbReference>
<organism evidence="3 4">
    <name type="scientific">Priestia iocasae</name>
    <dbReference type="NCBI Taxonomy" id="2291674"/>
    <lineage>
        <taxon>Bacteria</taxon>
        <taxon>Bacillati</taxon>
        <taxon>Bacillota</taxon>
        <taxon>Bacilli</taxon>
        <taxon>Bacillales</taxon>
        <taxon>Bacillaceae</taxon>
        <taxon>Priestia</taxon>
    </lineage>
</organism>